<dbReference type="Gene3D" id="3.30.360.30">
    <property type="entry name" value="homospermidine synthase like"/>
    <property type="match status" value="1"/>
</dbReference>
<accession>A0A2S3XFI3</accession>
<sequence>MKFIIIGYGATATALLPILFDEFGDQISSLTVIDPLPKDDNSHPTVSPTTFVCTRLTIENYKDILIDLDDNTFLINLSVDVSSLDLVAYCQERGAKYLDTCIEPWAGYYTNTTIDLKYRTNYHLRESMLALKRACKGGPTAVIAHGANPGLASHFVKQALLHLRHDLYGANDHVPTTRQEWAQLACDLHIKTIHIAEHDTQIAKTPKTIGEFINTWSVDGFIAEGCQPSELGWGTHELKLPIGAHFHESGCKSSIYLTQPGASVRIKTWTPAAGPCLGFLITHNESISLSDYLTVHDENGVSYRPTVNYAYHPCNDAILSLHELIGNSWQPQQRKRVISGNDILEGADYLGVLLMGHEKNAYWYGSALKNCAAQALNPQSSATTLQVVAGVIAGIRWALENPRHGIVEAEEIDFQFILGIAQPYLGELVGAYTNWSPDYNAKDSLYPSTYLSWQFEKFLEHVQDVQTWAI</sequence>
<evidence type="ECO:0000313" key="4">
    <source>
        <dbReference type="Proteomes" id="UP000237378"/>
    </source>
</evidence>
<proteinExistence type="predicted"/>
<dbReference type="RefSeq" id="WP_103469433.1">
    <property type="nucleotide sequence ID" value="NZ_JBDOCQ010000012.1"/>
</dbReference>
<dbReference type="Proteomes" id="UP000237378">
    <property type="component" value="Unassembled WGS sequence"/>
</dbReference>
<reference evidence="3 4" key="1">
    <citation type="submission" date="2016-08" db="EMBL/GenBank/DDBJ databases">
        <authorList>
            <person name="Seilhamer J.J."/>
        </authorList>
    </citation>
    <scope>NUCLEOTIDE SEQUENCE [LARGE SCALE GENOMIC DNA]</scope>
    <source>
        <strain evidence="3 4">KH-18-2</strain>
    </source>
</reference>
<name>A0A2S3XFI3_PSEPU</name>
<feature type="domain" description="Saccharopine dehydrogenase NADP binding" evidence="1">
    <location>
        <begin position="4"/>
        <end position="142"/>
    </location>
</feature>
<evidence type="ECO:0000259" key="1">
    <source>
        <dbReference type="Pfam" id="PF03435"/>
    </source>
</evidence>
<gene>
    <name evidence="3" type="ORF">BGP82_07755</name>
</gene>
<dbReference type="InterPro" id="IPR023181">
    <property type="entry name" value="Homospermid_syn-like_C"/>
</dbReference>
<dbReference type="EMBL" id="MING01000019">
    <property type="protein sequence ID" value="POG14314.1"/>
    <property type="molecule type" value="Genomic_DNA"/>
</dbReference>
<reference evidence="3 4" key="2">
    <citation type="submission" date="2018-03" db="EMBL/GenBank/DDBJ databases">
        <title>Draft genome of Pseudomonas putida strain KH-18-2.</title>
        <authorList>
            <person name="Yoshizawa S."/>
            <person name="Khan N.H."/>
            <person name="Nishimura M."/>
            <person name="Chiura H.X."/>
            <person name="Ogura Y."/>
            <person name="Hayashi T."/>
            <person name="Kogure K."/>
        </authorList>
    </citation>
    <scope>NUCLEOTIDE SEQUENCE [LARGE SCALE GENOMIC DNA]</scope>
    <source>
        <strain evidence="3 4">KH-18-2</strain>
    </source>
</reference>
<dbReference type="Gene3D" id="3.40.50.720">
    <property type="entry name" value="NAD(P)-binding Rossmann-like Domain"/>
    <property type="match status" value="1"/>
</dbReference>
<dbReference type="Pfam" id="PF16653">
    <property type="entry name" value="Sacchrp_dh_C"/>
    <property type="match status" value="1"/>
</dbReference>
<dbReference type="InterPro" id="IPR032095">
    <property type="entry name" value="Sacchrp_dh-like_C"/>
</dbReference>
<evidence type="ECO:0000259" key="2">
    <source>
        <dbReference type="Pfam" id="PF16653"/>
    </source>
</evidence>
<comment type="caution">
    <text evidence="3">The sequence shown here is derived from an EMBL/GenBank/DDBJ whole genome shotgun (WGS) entry which is preliminary data.</text>
</comment>
<feature type="domain" description="Saccharopine dehydrogenase-like C-terminal" evidence="2">
    <location>
        <begin position="146"/>
        <end position="429"/>
    </location>
</feature>
<protein>
    <recommendedName>
        <fullName evidence="5">Homospermidine synthase</fullName>
    </recommendedName>
</protein>
<dbReference type="Pfam" id="PF03435">
    <property type="entry name" value="Sacchrp_dh_NADP"/>
    <property type="match status" value="1"/>
</dbReference>
<organism evidence="3 4">
    <name type="scientific">Pseudomonas putida</name>
    <name type="common">Arthrobacter siderocapsulatus</name>
    <dbReference type="NCBI Taxonomy" id="303"/>
    <lineage>
        <taxon>Bacteria</taxon>
        <taxon>Pseudomonadati</taxon>
        <taxon>Pseudomonadota</taxon>
        <taxon>Gammaproteobacteria</taxon>
        <taxon>Pseudomonadales</taxon>
        <taxon>Pseudomonadaceae</taxon>
        <taxon>Pseudomonas</taxon>
    </lineage>
</organism>
<dbReference type="AlphaFoldDB" id="A0A2S3XFI3"/>
<evidence type="ECO:0008006" key="5">
    <source>
        <dbReference type="Google" id="ProtNLM"/>
    </source>
</evidence>
<dbReference type="InterPro" id="IPR005097">
    <property type="entry name" value="Sacchrp_dh_NADP-bd"/>
</dbReference>
<evidence type="ECO:0000313" key="3">
    <source>
        <dbReference type="EMBL" id="POG14314.1"/>
    </source>
</evidence>